<evidence type="ECO:0000313" key="1">
    <source>
        <dbReference type="EMBL" id="KAI3821858.1"/>
    </source>
</evidence>
<sequence>MADGQDFEMWDDDFLDEVIQLETAACSSSSNPTQPPPPQQLFRPPPQPVYAPPISYSPPRELSQRVKEDNHRHLPDKGFDCPVSLNANNLGFNHHSSRLHDEDSCLKQQEINRLKDELGRVSKLLTNLEQECVELRKDREKNEKHLRLVLPVNGSEDAETFSTKKLNLKNKDPIEDPSVTRPGTKGVIPCKTVGVQTDDHAISTDLTIKKNLSVSRKLAGIWEPQNDQSSRTNLVSKLFVACEADLQVLFGFLGLNIPSKKTTTKMVPDHCIQSAEAAKVSRLYLTLTKISYDTGILDDLLEALVDLCSLQNMMIVHRSLCILHVVLRHILNMENKLRRRDNVIINDPSTVNRSSEKHSEIGHLLYEITNEISNPHHPVLTRLVSAKEIQDKDNSMNESQPLISCAKWFSLFQTMHQVVTRQCEESIKVEAVSIMNILLLRTDAYTEREMYGEVVVFQSISQLLRKEAGLGVQKQAIHLLYLLLNCPNLMLMFCSSSKEEGTSAEVSSSNAENAHAFQGLGSVLDGLADCLACHGKCAPTTLVLRLQRNTIILLAFLASSGRHGFEILLGRNLSRRTNFLYLILQILASEIDVETPDCIQPSEEFRERTLLIREALILLNRLVSSSQYSTPVLRVLTNRRDMAILTIDIASRLSRKHKWLWQPDTMTRQMRESEIVDLARIFKKRVFAFLGDAT</sequence>
<keyword evidence="2" id="KW-1185">Reference proteome</keyword>
<name>A0ACB9JMX5_9ASTR</name>
<proteinExistence type="predicted"/>
<reference evidence="1 2" key="2">
    <citation type="journal article" date="2022" name="Mol. Ecol. Resour.">
        <title>The genomes of chicory, endive, great burdock and yacon provide insights into Asteraceae paleo-polyploidization history and plant inulin production.</title>
        <authorList>
            <person name="Fan W."/>
            <person name="Wang S."/>
            <person name="Wang H."/>
            <person name="Wang A."/>
            <person name="Jiang F."/>
            <person name="Liu H."/>
            <person name="Zhao H."/>
            <person name="Xu D."/>
            <person name="Zhang Y."/>
        </authorList>
    </citation>
    <scope>NUCLEOTIDE SEQUENCE [LARGE SCALE GENOMIC DNA]</scope>
    <source>
        <strain evidence="2">cv. Yunnan</strain>
        <tissue evidence="1">Leaves</tissue>
    </source>
</reference>
<protein>
    <submittedName>
        <fullName evidence="1">Uncharacterized protein</fullName>
    </submittedName>
</protein>
<gene>
    <name evidence="1" type="ORF">L1987_09432</name>
</gene>
<reference evidence="2" key="1">
    <citation type="journal article" date="2022" name="Mol. Ecol. Resour.">
        <title>The genomes of chicory, endive, great burdock and yacon provide insights into Asteraceae palaeo-polyploidization history and plant inulin production.</title>
        <authorList>
            <person name="Fan W."/>
            <person name="Wang S."/>
            <person name="Wang H."/>
            <person name="Wang A."/>
            <person name="Jiang F."/>
            <person name="Liu H."/>
            <person name="Zhao H."/>
            <person name="Xu D."/>
            <person name="Zhang Y."/>
        </authorList>
    </citation>
    <scope>NUCLEOTIDE SEQUENCE [LARGE SCALE GENOMIC DNA]</scope>
    <source>
        <strain evidence="2">cv. Yunnan</strain>
    </source>
</reference>
<accession>A0ACB9JMX5</accession>
<comment type="caution">
    <text evidence="1">The sequence shown here is derived from an EMBL/GenBank/DDBJ whole genome shotgun (WGS) entry which is preliminary data.</text>
</comment>
<organism evidence="1 2">
    <name type="scientific">Smallanthus sonchifolius</name>
    <dbReference type="NCBI Taxonomy" id="185202"/>
    <lineage>
        <taxon>Eukaryota</taxon>
        <taxon>Viridiplantae</taxon>
        <taxon>Streptophyta</taxon>
        <taxon>Embryophyta</taxon>
        <taxon>Tracheophyta</taxon>
        <taxon>Spermatophyta</taxon>
        <taxon>Magnoliopsida</taxon>
        <taxon>eudicotyledons</taxon>
        <taxon>Gunneridae</taxon>
        <taxon>Pentapetalae</taxon>
        <taxon>asterids</taxon>
        <taxon>campanulids</taxon>
        <taxon>Asterales</taxon>
        <taxon>Asteraceae</taxon>
        <taxon>Asteroideae</taxon>
        <taxon>Heliantheae alliance</taxon>
        <taxon>Millerieae</taxon>
        <taxon>Smallanthus</taxon>
    </lineage>
</organism>
<dbReference type="EMBL" id="CM042020">
    <property type="protein sequence ID" value="KAI3821858.1"/>
    <property type="molecule type" value="Genomic_DNA"/>
</dbReference>
<dbReference type="Proteomes" id="UP001056120">
    <property type="component" value="Linkage Group LG03"/>
</dbReference>
<evidence type="ECO:0000313" key="2">
    <source>
        <dbReference type="Proteomes" id="UP001056120"/>
    </source>
</evidence>